<keyword evidence="5" id="KW-0597">Phosphoprotein</keyword>
<dbReference type="GO" id="GO:0007166">
    <property type="term" value="P:cell surface receptor signaling pathway"/>
    <property type="evidence" value="ECO:0007669"/>
    <property type="project" value="TreeGrafter"/>
</dbReference>
<dbReference type="AlphaFoldDB" id="A0A7N5JHS4"/>
<evidence type="ECO:0000256" key="3">
    <source>
        <dbReference type="ARBA" id="ARBA00004285"/>
    </source>
</evidence>
<dbReference type="SMART" id="SM00409">
    <property type="entry name" value="IG"/>
    <property type="match status" value="5"/>
</dbReference>
<keyword evidence="7 18" id="KW-0732">Signal</keyword>
<keyword evidence="11 17" id="KW-1133">Transmembrane helix</keyword>
<dbReference type="InterPro" id="IPR040878">
    <property type="entry name" value="IL-40-like_Ig"/>
</dbReference>
<evidence type="ECO:0000256" key="18">
    <source>
        <dbReference type="SAM" id="SignalP"/>
    </source>
</evidence>
<reference evidence="20 21" key="1">
    <citation type="journal article" date="2010" name="Nature">
        <title>The sequence and de novo assembly of the giant panda genome.</title>
        <authorList>
            <person name="Li R."/>
            <person name="Fan W."/>
            <person name="Tian G."/>
            <person name="Zhu H."/>
            <person name="He L."/>
            <person name="Cai J."/>
            <person name="Huang Q."/>
            <person name="Cai Q."/>
            <person name="Li B."/>
            <person name="Bai Y."/>
            <person name="Zhang Z."/>
            <person name="Zhang Y."/>
            <person name="Wang W."/>
            <person name="Li J."/>
            <person name="Wei F."/>
            <person name="Li H."/>
            <person name="Jian M."/>
            <person name="Li J."/>
            <person name="Zhang Z."/>
            <person name="Nielsen R."/>
            <person name="Li D."/>
            <person name="Gu W."/>
            <person name="Yang Z."/>
            <person name="Xuan Z."/>
            <person name="Ryder O.A."/>
            <person name="Leung F.C."/>
            <person name="Zhou Y."/>
            <person name="Cao J."/>
            <person name="Sun X."/>
            <person name="Fu Y."/>
            <person name="Fang X."/>
            <person name="Guo X."/>
            <person name="Wang B."/>
            <person name="Hou R."/>
            <person name="Shen F."/>
            <person name="Mu B."/>
            <person name="Ni P."/>
            <person name="Lin R."/>
            <person name="Qian W."/>
            <person name="Wang G."/>
            <person name="Yu C."/>
            <person name="Nie W."/>
            <person name="Wang J."/>
            <person name="Wu Z."/>
            <person name="Liang H."/>
            <person name="Min J."/>
            <person name="Wu Q."/>
            <person name="Cheng S."/>
            <person name="Ruan J."/>
            <person name="Wang M."/>
            <person name="Shi Z."/>
            <person name="Wen M."/>
            <person name="Liu B."/>
            <person name="Ren X."/>
            <person name="Zheng H."/>
            <person name="Dong D."/>
            <person name="Cook K."/>
            <person name="Shan G."/>
            <person name="Zhang H."/>
            <person name="Kosiol C."/>
            <person name="Xie X."/>
            <person name="Lu Z."/>
            <person name="Zheng H."/>
            <person name="Li Y."/>
            <person name="Steiner C.C."/>
            <person name="Lam T.T."/>
            <person name="Lin S."/>
            <person name="Zhang Q."/>
            <person name="Li G."/>
            <person name="Tian J."/>
            <person name="Gong T."/>
            <person name="Liu H."/>
            <person name="Zhang D."/>
            <person name="Fang L."/>
            <person name="Ye C."/>
            <person name="Zhang J."/>
            <person name="Hu W."/>
            <person name="Xu A."/>
            <person name="Ren Y."/>
            <person name="Zhang G."/>
            <person name="Bruford M.W."/>
            <person name="Li Q."/>
            <person name="Ma L."/>
            <person name="Guo Y."/>
            <person name="An N."/>
            <person name="Hu Y."/>
            <person name="Zheng Y."/>
            <person name="Shi Y."/>
            <person name="Li Z."/>
            <person name="Liu Q."/>
            <person name="Chen Y."/>
            <person name="Zhao J."/>
            <person name="Qu N."/>
            <person name="Zhao S."/>
            <person name="Tian F."/>
            <person name="Wang X."/>
            <person name="Wang H."/>
            <person name="Xu L."/>
            <person name="Liu X."/>
            <person name="Vinar T."/>
            <person name="Wang Y."/>
            <person name="Lam T.W."/>
            <person name="Yiu S.M."/>
            <person name="Liu S."/>
            <person name="Zhang H."/>
            <person name="Li D."/>
            <person name="Huang Y."/>
            <person name="Wang X."/>
            <person name="Yang G."/>
            <person name="Jiang Z."/>
            <person name="Wang J."/>
            <person name="Qin N."/>
            <person name="Li L."/>
            <person name="Li J."/>
            <person name="Bolund L."/>
            <person name="Kristiansen K."/>
            <person name="Wong G.K."/>
            <person name="Olson M."/>
            <person name="Zhang X."/>
            <person name="Li S."/>
            <person name="Yang H."/>
            <person name="Wang J."/>
            <person name="Wang J."/>
        </authorList>
    </citation>
    <scope>NUCLEOTIDE SEQUENCE [LARGE SCALE GENOMIC DNA]</scope>
</reference>
<dbReference type="Proteomes" id="UP000008912">
    <property type="component" value="Unassembled WGS sequence"/>
</dbReference>
<keyword evidence="4" id="KW-1003">Cell membrane</keyword>
<dbReference type="InterPro" id="IPR007110">
    <property type="entry name" value="Ig-like_dom"/>
</dbReference>
<keyword evidence="14" id="KW-0325">Glycoprotein</keyword>
<evidence type="ECO:0000259" key="19">
    <source>
        <dbReference type="PROSITE" id="PS50835"/>
    </source>
</evidence>
<evidence type="ECO:0000256" key="14">
    <source>
        <dbReference type="ARBA" id="ARBA00023180"/>
    </source>
</evidence>
<feature type="chain" id="PRO_5031086330" description="Platelet endothelial cell adhesion molecule" evidence="18">
    <location>
        <begin position="43"/>
        <end position="781"/>
    </location>
</feature>
<evidence type="ECO:0000256" key="12">
    <source>
        <dbReference type="ARBA" id="ARBA00023136"/>
    </source>
</evidence>
<feature type="transmembrane region" description="Helical" evidence="17">
    <location>
        <begin position="620"/>
        <end position="645"/>
    </location>
</feature>
<evidence type="ECO:0000256" key="8">
    <source>
        <dbReference type="ARBA" id="ARBA00022737"/>
    </source>
</evidence>
<dbReference type="SUPFAM" id="SSF48726">
    <property type="entry name" value="Immunoglobulin"/>
    <property type="match status" value="5"/>
</dbReference>
<keyword evidence="6 17" id="KW-0812">Transmembrane</keyword>
<gene>
    <name evidence="20" type="primary">PECAM1</name>
</gene>
<evidence type="ECO:0000256" key="5">
    <source>
        <dbReference type="ARBA" id="ARBA00022553"/>
    </source>
</evidence>
<protein>
    <recommendedName>
        <fullName evidence="16">Platelet endothelial cell adhesion molecule</fullName>
    </recommendedName>
</protein>
<feature type="signal peptide" evidence="18">
    <location>
        <begin position="1"/>
        <end position="42"/>
    </location>
</feature>
<proteinExistence type="predicted"/>
<evidence type="ECO:0000256" key="7">
    <source>
        <dbReference type="ARBA" id="ARBA00022729"/>
    </source>
</evidence>
<dbReference type="PANTHER" id="PTHR11481:SF5">
    <property type="entry name" value="PLATELET ENDOTHELIAL CELL ADHESION MOLECULE"/>
    <property type="match status" value="1"/>
</dbReference>
<evidence type="ECO:0000256" key="10">
    <source>
        <dbReference type="ARBA" id="ARBA00022949"/>
    </source>
</evidence>
<evidence type="ECO:0000256" key="16">
    <source>
        <dbReference type="ARBA" id="ARBA00049765"/>
    </source>
</evidence>
<dbReference type="Gene3D" id="2.60.40.10">
    <property type="entry name" value="Immunoglobulins"/>
    <property type="match status" value="5"/>
</dbReference>
<dbReference type="Pfam" id="PF17736">
    <property type="entry name" value="Ig_C17orf99"/>
    <property type="match status" value="1"/>
</dbReference>
<feature type="domain" description="Ig-like" evidence="19">
    <location>
        <begin position="38"/>
        <end position="136"/>
    </location>
</feature>
<evidence type="ECO:0000256" key="6">
    <source>
        <dbReference type="ARBA" id="ARBA00022692"/>
    </source>
</evidence>
<evidence type="ECO:0000256" key="1">
    <source>
        <dbReference type="ARBA" id="ARBA00004251"/>
    </source>
</evidence>
<evidence type="ECO:0000313" key="21">
    <source>
        <dbReference type="Proteomes" id="UP000008912"/>
    </source>
</evidence>
<dbReference type="PROSITE" id="PS50835">
    <property type="entry name" value="IG_LIKE"/>
    <property type="match status" value="4"/>
</dbReference>
<dbReference type="GO" id="GO:0004888">
    <property type="term" value="F:transmembrane signaling receptor activity"/>
    <property type="evidence" value="ECO:0007669"/>
    <property type="project" value="TreeGrafter"/>
</dbReference>
<dbReference type="CDD" id="cd00096">
    <property type="entry name" value="Ig"/>
    <property type="match status" value="1"/>
</dbReference>
<dbReference type="PANTHER" id="PTHR11481">
    <property type="entry name" value="IMMUNOGLOBULIN FC RECEPTOR"/>
    <property type="match status" value="1"/>
</dbReference>
<evidence type="ECO:0000256" key="2">
    <source>
        <dbReference type="ARBA" id="ARBA00004282"/>
    </source>
</evidence>
<sequence>MAQRQNCLPEVLALKMQLEWAQEGKMWLGLLLMLLICPSLEGQENSFTINHVYMKILPRQEVQNGQNLTLQCVVDISTTSYIKPQHWVLFYKNDVLFHNVSSVETTESYFIPQARVYDAGTYKCTVILNNKEKTTSEYQVWVKGVSDPRVTLDKREAIEGGVVMVNCSVPEEKPPIHFTIEKLKLSTNSFKQKREKKKTSYNQNFVMLEFSVEEQDRVIYFQCQATIFSENRMEHSRAIKSELVTVTEAFSNPKFHVSPEGVITEGDQLHIRCTIQVTHLVQEFPEIIIQKDKAIVAYKSHGNEATYSVMAMVEHSGNYTCKVEASRISKVSSIVVNITELFSKPKLESSTTRLDQGESLNLWCSIPGAPPGAPPANFTIQKENTIVSESPNFTRIASARDSGTYTCNASMGKVVKRSSGVQITVCEMLSKPRIFYDSSSEVIKGQTITVNCQSINGTPPISYHLLKANNILESRDMNSNEPAVFKDSPTKDVEYQCTVDNCHSHTEMVSEVLRVKVIAPVDEVKLSILLNQDVESGKAVVLRCSVNEASGPITFRFYREKETSPFYQITSNDTQAIWHKSKASKEHEGQYYCTASNRANRVKSSPQSNVLTVRVFLAPWIKGLIAVFVIGVIIAILVLGARCYVLKKAKAKQTPVEMSRPAAPLLNSSNEKMLSDPNTEANRHYGYNEDVGNHAMKPINENKEPLTLDVEYTEVEVTSPEPYQDFMENRYSVSTHFINIFLNSPLNSVIFPDSPRFCIPTNYTPTPASSVLDQEPLATQN</sequence>
<dbReference type="Ensembl" id="ENSAMET00000047783.1">
    <property type="protein sequence ID" value="ENSAMEP00000025682.1"/>
    <property type="gene ID" value="ENSAMEG00000002763.2"/>
</dbReference>
<keyword evidence="15" id="KW-0393">Immunoglobulin domain</keyword>
<evidence type="ECO:0000256" key="9">
    <source>
        <dbReference type="ARBA" id="ARBA00022889"/>
    </source>
</evidence>
<reference evidence="20" key="2">
    <citation type="submission" date="2025-08" db="UniProtKB">
        <authorList>
            <consortium name="Ensembl"/>
        </authorList>
    </citation>
    <scope>IDENTIFICATION</scope>
</reference>
<evidence type="ECO:0000256" key="11">
    <source>
        <dbReference type="ARBA" id="ARBA00022989"/>
    </source>
</evidence>
<dbReference type="InterPro" id="IPR013783">
    <property type="entry name" value="Ig-like_fold"/>
</dbReference>
<keyword evidence="12 17" id="KW-0472">Membrane</keyword>
<dbReference type="GeneTree" id="ENSGT01140000282577"/>
<keyword evidence="10" id="KW-0965">Cell junction</keyword>
<evidence type="ECO:0000256" key="4">
    <source>
        <dbReference type="ARBA" id="ARBA00022475"/>
    </source>
</evidence>
<keyword evidence="13" id="KW-1015">Disulfide bond</keyword>
<dbReference type="Pfam" id="PF13927">
    <property type="entry name" value="Ig_3"/>
    <property type="match status" value="1"/>
</dbReference>
<comment type="subcellular location">
    <subcellularLocation>
        <location evidence="2">Cell junction</location>
    </subcellularLocation>
    <subcellularLocation>
        <location evidence="1">Cell membrane</location>
        <topology evidence="1">Single-pass type I membrane protein</topology>
    </subcellularLocation>
    <subcellularLocation>
        <location evidence="3">Membrane raft</location>
    </subcellularLocation>
</comment>
<dbReference type="GO" id="GO:0006955">
    <property type="term" value="P:immune response"/>
    <property type="evidence" value="ECO:0007669"/>
    <property type="project" value="TreeGrafter"/>
</dbReference>
<keyword evidence="8" id="KW-0677">Repeat</keyword>
<dbReference type="InterPro" id="IPR003599">
    <property type="entry name" value="Ig_sub"/>
</dbReference>
<evidence type="ECO:0000256" key="17">
    <source>
        <dbReference type="SAM" id="Phobius"/>
    </source>
</evidence>
<feature type="domain" description="Ig-like" evidence="19">
    <location>
        <begin position="253"/>
        <end position="332"/>
    </location>
</feature>
<feature type="domain" description="Ig-like" evidence="19">
    <location>
        <begin position="520"/>
        <end position="612"/>
    </location>
</feature>
<accession>A0A7N5JHS4</accession>
<evidence type="ECO:0000256" key="15">
    <source>
        <dbReference type="ARBA" id="ARBA00023319"/>
    </source>
</evidence>
<keyword evidence="9" id="KW-0130">Cell adhesion</keyword>
<feature type="domain" description="Ig-like" evidence="19">
    <location>
        <begin position="345"/>
        <end position="424"/>
    </location>
</feature>
<evidence type="ECO:0000313" key="20">
    <source>
        <dbReference type="Ensembl" id="ENSAMEP00000025682.1"/>
    </source>
</evidence>
<dbReference type="Pfam" id="PF13895">
    <property type="entry name" value="Ig_2"/>
    <property type="match status" value="3"/>
</dbReference>
<dbReference type="GO" id="GO:0098742">
    <property type="term" value="P:cell-cell adhesion via plasma-membrane adhesion molecules"/>
    <property type="evidence" value="ECO:0007669"/>
    <property type="project" value="TreeGrafter"/>
</dbReference>
<dbReference type="GO" id="GO:0045121">
    <property type="term" value="C:membrane raft"/>
    <property type="evidence" value="ECO:0007669"/>
    <property type="project" value="UniProtKB-SubCell"/>
</dbReference>
<organism evidence="20 21">
    <name type="scientific">Ailuropoda melanoleuca</name>
    <name type="common">Giant panda</name>
    <dbReference type="NCBI Taxonomy" id="9646"/>
    <lineage>
        <taxon>Eukaryota</taxon>
        <taxon>Metazoa</taxon>
        <taxon>Chordata</taxon>
        <taxon>Craniata</taxon>
        <taxon>Vertebrata</taxon>
        <taxon>Euteleostomi</taxon>
        <taxon>Mammalia</taxon>
        <taxon>Eutheria</taxon>
        <taxon>Laurasiatheria</taxon>
        <taxon>Carnivora</taxon>
        <taxon>Caniformia</taxon>
        <taxon>Ursidae</taxon>
        <taxon>Ailuropoda</taxon>
    </lineage>
</organism>
<dbReference type="GO" id="GO:0009897">
    <property type="term" value="C:external side of plasma membrane"/>
    <property type="evidence" value="ECO:0007669"/>
    <property type="project" value="TreeGrafter"/>
</dbReference>
<reference evidence="20" key="3">
    <citation type="submission" date="2025-09" db="UniProtKB">
        <authorList>
            <consortium name="Ensembl"/>
        </authorList>
    </citation>
    <scope>IDENTIFICATION</scope>
</reference>
<dbReference type="InterPro" id="IPR050488">
    <property type="entry name" value="Ig_Fc_receptor"/>
</dbReference>
<name>A0A7N5JHS4_AILME</name>
<dbReference type="InterPro" id="IPR036179">
    <property type="entry name" value="Ig-like_dom_sf"/>
</dbReference>
<evidence type="ECO:0000256" key="13">
    <source>
        <dbReference type="ARBA" id="ARBA00023157"/>
    </source>
</evidence>
<keyword evidence="21" id="KW-1185">Reference proteome</keyword>
<dbReference type="GO" id="GO:0070161">
    <property type="term" value="C:anchoring junction"/>
    <property type="evidence" value="ECO:0007669"/>
    <property type="project" value="UniProtKB-SubCell"/>
</dbReference>